<protein>
    <submittedName>
        <fullName evidence="1">Uncharacterized protein</fullName>
    </submittedName>
</protein>
<gene>
    <name evidence="1" type="ORF">L3X38_008305</name>
</gene>
<accession>A0AAD4ZW88</accession>
<dbReference type="Proteomes" id="UP001054821">
    <property type="component" value="Chromosome 1"/>
</dbReference>
<reference evidence="1 2" key="1">
    <citation type="journal article" date="2022" name="G3 (Bethesda)">
        <title>Whole-genome sequence and methylome profiling of the almond [Prunus dulcis (Mill.) D.A. Webb] cultivar 'Nonpareil'.</title>
        <authorList>
            <person name="D'Amico-Willman K.M."/>
            <person name="Ouma W.Z."/>
            <person name="Meulia T."/>
            <person name="Sideli G.M."/>
            <person name="Gradziel T.M."/>
            <person name="Fresnedo-Ramirez J."/>
        </authorList>
    </citation>
    <scope>NUCLEOTIDE SEQUENCE [LARGE SCALE GENOMIC DNA]</scope>
    <source>
        <strain evidence="1">Clone GOH B32 T37-40</strain>
    </source>
</reference>
<dbReference type="AlphaFoldDB" id="A0AAD4ZW88"/>
<organism evidence="1 2">
    <name type="scientific">Prunus dulcis</name>
    <name type="common">Almond</name>
    <name type="synonym">Amygdalus dulcis</name>
    <dbReference type="NCBI Taxonomy" id="3755"/>
    <lineage>
        <taxon>Eukaryota</taxon>
        <taxon>Viridiplantae</taxon>
        <taxon>Streptophyta</taxon>
        <taxon>Embryophyta</taxon>
        <taxon>Tracheophyta</taxon>
        <taxon>Spermatophyta</taxon>
        <taxon>Magnoliopsida</taxon>
        <taxon>eudicotyledons</taxon>
        <taxon>Gunneridae</taxon>
        <taxon>Pentapetalae</taxon>
        <taxon>rosids</taxon>
        <taxon>fabids</taxon>
        <taxon>Rosales</taxon>
        <taxon>Rosaceae</taxon>
        <taxon>Amygdaloideae</taxon>
        <taxon>Amygdaleae</taxon>
        <taxon>Prunus</taxon>
    </lineage>
</organism>
<keyword evidence="2" id="KW-1185">Reference proteome</keyword>
<sequence>MATLARTMGSPSLSLPLPLSVYQPTLKGNWQFSLLHLQFVKVECVTSITYFMSERATLFLSSIGLLGEYCPTSRKKSRAAAVEFGCMHFGLLEENYTHFLGCRFMQPFPIARKLSGRGGFLVSGDNTILI</sequence>
<evidence type="ECO:0000313" key="1">
    <source>
        <dbReference type="EMBL" id="KAI5355410.1"/>
    </source>
</evidence>
<comment type="caution">
    <text evidence="1">The sequence shown here is derived from an EMBL/GenBank/DDBJ whole genome shotgun (WGS) entry which is preliminary data.</text>
</comment>
<proteinExistence type="predicted"/>
<name>A0AAD4ZW88_PRUDU</name>
<evidence type="ECO:0000313" key="2">
    <source>
        <dbReference type="Proteomes" id="UP001054821"/>
    </source>
</evidence>
<dbReference type="EMBL" id="JAJFAZ020000001">
    <property type="protein sequence ID" value="KAI5355410.1"/>
    <property type="molecule type" value="Genomic_DNA"/>
</dbReference>